<dbReference type="PANTHER" id="PTHR30329:SF21">
    <property type="entry name" value="LIPOPROTEIN YIAD-RELATED"/>
    <property type="match status" value="1"/>
</dbReference>
<keyword evidence="3" id="KW-0969">Cilium</keyword>
<keyword evidence="2" id="KW-0812">Transmembrane</keyword>
<feature type="transmembrane region" description="Helical" evidence="2">
    <location>
        <begin position="12"/>
        <end position="33"/>
    </location>
</feature>
<keyword evidence="4" id="KW-1185">Reference proteome</keyword>
<reference evidence="3 4" key="1">
    <citation type="submission" date="2017-05" db="EMBL/GenBank/DDBJ databases">
        <authorList>
            <person name="Varghese N."/>
            <person name="Submissions S."/>
        </authorList>
    </citation>
    <scope>NUCLEOTIDE SEQUENCE [LARGE SCALE GENOMIC DNA]</scope>
    <source>
        <strain evidence="3 4">CGMCC 1.7287</strain>
    </source>
</reference>
<keyword evidence="2" id="KW-0472">Membrane</keyword>
<keyword evidence="3" id="KW-0966">Cell projection</keyword>
<dbReference type="Gene3D" id="3.30.1330.60">
    <property type="entry name" value="OmpA-like domain"/>
    <property type="match status" value="1"/>
</dbReference>
<protein>
    <submittedName>
        <fullName evidence="3">Flagellar motor protein MotB</fullName>
    </submittedName>
</protein>
<gene>
    <name evidence="3" type="ORF">SAMN04487964_1284</name>
</gene>
<evidence type="ECO:0000313" key="4">
    <source>
        <dbReference type="Proteomes" id="UP001159257"/>
    </source>
</evidence>
<accession>A0ABY1S526</accession>
<evidence type="ECO:0000256" key="1">
    <source>
        <dbReference type="SAM" id="Coils"/>
    </source>
</evidence>
<dbReference type="SUPFAM" id="SSF103088">
    <property type="entry name" value="OmpA-like"/>
    <property type="match status" value="1"/>
</dbReference>
<keyword evidence="2" id="KW-1133">Transmembrane helix</keyword>
<sequence>MDQQGHDGNYFISMTDMMVGVLFVFIIIVSYFVMELQKTVENNDVISRTAHERIVERKDKEIALLKEEIEKLKRKSWELYAAAANNKRSEIIQSISQKLEQQGIKVNVDLEVGVIRLEGDGLFNQTSSNLSERVGAVELINQLSGALYDSIRCYGLHKEEGLKPSLPEDFESCNPDQVFIEAVYVEGHSDSDRLRGTLKDGSRNNLELSARRATNTYAQMVSFTPSLTKIVNPFDQQALSTAAYGSQRPIKEGYSTAAKAANRRIDLRFVMYLPKDEAARASLQSRIERLQ</sequence>
<evidence type="ECO:0000313" key="3">
    <source>
        <dbReference type="EMBL" id="SMR78681.1"/>
    </source>
</evidence>
<dbReference type="PANTHER" id="PTHR30329">
    <property type="entry name" value="STATOR ELEMENT OF FLAGELLAR MOTOR COMPLEX"/>
    <property type="match status" value="1"/>
</dbReference>
<dbReference type="EMBL" id="FXWV01000028">
    <property type="protein sequence ID" value="SMR78681.1"/>
    <property type="molecule type" value="Genomic_DNA"/>
</dbReference>
<dbReference type="Proteomes" id="UP001159257">
    <property type="component" value="Unassembled WGS sequence"/>
</dbReference>
<dbReference type="RefSeq" id="WP_239042309.1">
    <property type="nucleotide sequence ID" value="NZ_BAAAEY010000021.1"/>
</dbReference>
<comment type="caution">
    <text evidence="3">The sequence shown here is derived from an EMBL/GenBank/DDBJ whole genome shotgun (WGS) entry which is preliminary data.</text>
</comment>
<evidence type="ECO:0000256" key="2">
    <source>
        <dbReference type="SAM" id="Phobius"/>
    </source>
</evidence>
<proteinExistence type="predicted"/>
<feature type="coiled-coil region" evidence="1">
    <location>
        <begin position="48"/>
        <end position="82"/>
    </location>
</feature>
<dbReference type="InterPro" id="IPR050330">
    <property type="entry name" value="Bact_OuterMem_StrucFunc"/>
</dbReference>
<keyword evidence="1" id="KW-0175">Coiled coil</keyword>
<dbReference type="InterPro" id="IPR036737">
    <property type="entry name" value="OmpA-like_sf"/>
</dbReference>
<organism evidence="3 4">
    <name type="scientific">Marinobacterium sediminicola</name>
    <dbReference type="NCBI Taxonomy" id="518898"/>
    <lineage>
        <taxon>Bacteria</taxon>
        <taxon>Pseudomonadati</taxon>
        <taxon>Pseudomonadota</taxon>
        <taxon>Gammaproteobacteria</taxon>
        <taxon>Oceanospirillales</taxon>
        <taxon>Oceanospirillaceae</taxon>
        <taxon>Marinobacterium</taxon>
    </lineage>
</organism>
<name>A0ABY1S526_9GAMM</name>
<keyword evidence="3" id="KW-0282">Flagellum</keyword>